<evidence type="ECO:0000256" key="3">
    <source>
        <dbReference type="ARBA" id="ARBA00023274"/>
    </source>
</evidence>
<dbReference type="PIRSF" id="PIRSF002148">
    <property type="entry name" value="Ribosomal_S21e"/>
    <property type="match status" value="1"/>
</dbReference>
<keyword evidence="4" id="KW-0963">Cytoplasm</keyword>
<dbReference type="AlphaFoldDB" id="A0A9W8H5P5"/>
<comment type="function">
    <text evidence="4">Required for the processing of the 20S rRNA-precursor to mature 18S rRNA in a late step of the maturation of 40S ribosomal subunits. Has a physiological role leading to 18S rRNA stability.</text>
</comment>
<dbReference type="GO" id="GO:0042274">
    <property type="term" value="P:ribosomal small subunit biogenesis"/>
    <property type="evidence" value="ECO:0007669"/>
    <property type="project" value="UniProtKB-ARBA"/>
</dbReference>
<dbReference type="OrthoDB" id="278325at2759"/>
<reference evidence="5" key="1">
    <citation type="submission" date="2022-07" db="EMBL/GenBank/DDBJ databases">
        <title>Phylogenomic reconstructions and comparative analyses of Kickxellomycotina fungi.</title>
        <authorList>
            <person name="Reynolds N.K."/>
            <person name="Stajich J.E."/>
            <person name="Barry K."/>
            <person name="Grigoriev I.V."/>
            <person name="Crous P."/>
            <person name="Smith M.E."/>
        </authorList>
    </citation>
    <scope>NUCLEOTIDE SEQUENCE</scope>
    <source>
        <strain evidence="5">BCRC 34297</strain>
    </source>
</reference>
<evidence type="ECO:0000256" key="1">
    <source>
        <dbReference type="ARBA" id="ARBA00010228"/>
    </source>
</evidence>
<dbReference type="GO" id="GO:0006412">
    <property type="term" value="P:translation"/>
    <property type="evidence" value="ECO:0007669"/>
    <property type="project" value="InterPro"/>
</dbReference>
<comment type="similarity">
    <text evidence="1 4">Belongs to the eukaryotic ribosomal protein eS21 family.</text>
</comment>
<comment type="subunit">
    <text evidence="4">Component of the small ribosomal subunit.</text>
</comment>
<dbReference type="FunFam" id="3.30.1230.20:FF:000001">
    <property type="entry name" value="40S ribosomal protein S21"/>
    <property type="match status" value="1"/>
</dbReference>
<dbReference type="PANTHER" id="PTHR10442">
    <property type="entry name" value="40S RIBOSOMAL PROTEIN S21"/>
    <property type="match status" value="1"/>
</dbReference>
<dbReference type="Gene3D" id="3.30.1230.20">
    <property type="match status" value="1"/>
</dbReference>
<comment type="subcellular location">
    <subcellularLocation>
        <location evidence="4">Cytoplasm</location>
    </subcellularLocation>
</comment>
<keyword evidence="2 4" id="KW-0689">Ribosomal protein</keyword>
<evidence type="ECO:0000313" key="6">
    <source>
        <dbReference type="Proteomes" id="UP001140011"/>
    </source>
</evidence>
<evidence type="ECO:0000256" key="4">
    <source>
        <dbReference type="PIRNR" id="PIRNR002148"/>
    </source>
</evidence>
<gene>
    <name evidence="5" type="primary">RPS21</name>
    <name evidence="5" type="ORF">GGI19_000696</name>
</gene>
<sequence>MNNDQGVLVDLFVPRKCSATNRLISAKDHAAIQINIGGVDQNGLYDGTYKTYVISGKVRACAESDDTLNRLATRDGELKNVWNYQR</sequence>
<organism evidence="5 6">
    <name type="scientific">Coemansia pectinata</name>
    <dbReference type="NCBI Taxonomy" id="1052879"/>
    <lineage>
        <taxon>Eukaryota</taxon>
        <taxon>Fungi</taxon>
        <taxon>Fungi incertae sedis</taxon>
        <taxon>Zoopagomycota</taxon>
        <taxon>Kickxellomycotina</taxon>
        <taxon>Kickxellomycetes</taxon>
        <taxon>Kickxellales</taxon>
        <taxon>Kickxellaceae</taxon>
        <taxon>Coemansia</taxon>
    </lineage>
</organism>
<dbReference type="GO" id="GO:0006364">
    <property type="term" value="P:rRNA processing"/>
    <property type="evidence" value="ECO:0007669"/>
    <property type="project" value="UniProtKB-KW"/>
</dbReference>
<keyword evidence="4" id="KW-0698">rRNA processing</keyword>
<dbReference type="GO" id="GO:0022626">
    <property type="term" value="C:cytosolic ribosome"/>
    <property type="evidence" value="ECO:0007669"/>
    <property type="project" value="UniProtKB-ARBA"/>
</dbReference>
<proteinExistence type="inferred from homology"/>
<dbReference type="EMBL" id="JANBUH010000021">
    <property type="protein sequence ID" value="KAJ2756606.1"/>
    <property type="molecule type" value="Genomic_DNA"/>
</dbReference>
<evidence type="ECO:0000313" key="5">
    <source>
        <dbReference type="EMBL" id="KAJ2756606.1"/>
    </source>
</evidence>
<dbReference type="InterPro" id="IPR038579">
    <property type="entry name" value="Ribosomal_eS21_sf"/>
</dbReference>
<dbReference type="GO" id="GO:1990904">
    <property type="term" value="C:ribonucleoprotein complex"/>
    <property type="evidence" value="ECO:0007669"/>
    <property type="project" value="UniProtKB-KW"/>
</dbReference>
<comment type="caution">
    <text evidence="5">The sequence shown here is derived from an EMBL/GenBank/DDBJ whole genome shotgun (WGS) entry which is preliminary data.</text>
</comment>
<dbReference type="GO" id="GO:0003735">
    <property type="term" value="F:structural constituent of ribosome"/>
    <property type="evidence" value="ECO:0007669"/>
    <property type="project" value="InterPro"/>
</dbReference>
<keyword evidence="6" id="KW-1185">Reference proteome</keyword>
<dbReference type="Proteomes" id="UP001140011">
    <property type="component" value="Unassembled WGS sequence"/>
</dbReference>
<protein>
    <recommendedName>
        <fullName evidence="4">40S ribosomal protein S21</fullName>
    </recommendedName>
</protein>
<dbReference type="InterPro" id="IPR001931">
    <property type="entry name" value="Ribosomal_eS21"/>
</dbReference>
<name>A0A9W8H5P5_9FUNG</name>
<evidence type="ECO:0000256" key="2">
    <source>
        <dbReference type="ARBA" id="ARBA00022980"/>
    </source>
</evidence>
<keyword evidence="3 4" id="KW-0687">Ribonucleoprotein</keyword>
<accession>A0A9W8H5P5</accession>
<dbReference type="Pfam" id="PF01249">
    <property type="entry name" value="Ribosomal_S21e"/>
    <property type="match status" value="1"/>
</dbReference>